<dbReference type="OrthoDB" id="975613at2"/>
<proteinExistence type="predicted"/>
<dbReference type="HOGENOM" id="CLU_034349_3_1_10"/>
<dbReference type="NCBIfam" id="NF033559">
    <property type="entry name" value="transpos_IS1634"/>
    <property type="match status" value="1"/>
</dbReference>
<reference evidence="4" key="1">
    <citation type="submission" date="2012-06" db="EMBL/GenBank/DDBJ databases">
        <title>The complete genome of Flexibacter litoralis DSM 6794.</title>
        <authorList>
            <person name="Lucas S."/>
            <person name="Copeland A."/>
            <person name="Lapidus A."/>
            <person name="Glavina del Rio T."/>
            <person name="Dalin E."/>
            <person name="Tice H."/>
            <person name="Bruce D."/>
            <person name="Goodwin L."/>
            <person name="Pitluck S."/>
            <person name="Peters L."/>
            <person name="Ovchinnikova G."/>
            <person name="Lu M."/>
            <person name="Kyrpides N."/>
            <person name="Mavromatis K."/>
            <person name="Ivanova N."/>
            <person name="Brettin T."/>
            <person name="Detter J.C."/>
            <person name="Han C."/>
            <person name="Larimer F."/>
            <person name="Land M."/>
            <person name="Hauser L."/>
            <person name="Markowitz V."/>
            <person name="Cheng J.-F."/>
            <person name="Hugenholtz P."/>
            <person name="Woyke T."/>
            <person name="Wu D."/>
            <person name="Spring S."/>
            <person name="Lang E."/>
            <person name="Kopitz M."/>
            <person name="Brambilla E."/>
            <person name="Klenk H.-P."/>
            <person name="Eisen J.A."/>
        </authorList>
    </citation>
    <scope>NUCLEOTIDE SEQUENCE [LARGE SCALE GENOMIC DNA]</scope>
    <source>
        <strain evidence="4">ATCC 23117 / DSM 6794 / NBRC 15988 / NCIMB 1366 / Sio-4</strain>
    </source>
</reference>
<dbReference type="STRING" id="880071.Fleli_2384"/>
<dbReference type="Pfam" id="PF14104">
    <property type="entry name" value="DUF4277"/>
    <property type="match status" value="1"/>
</dbReference>
<dbReference type="eggNOG" id="COG5421">
    <property type="taxonomic scope" value="Bacteria"/>
</dbReference>
<dbReference type="PATRIC" id="fig|880071.3.peg.2368"/>
<dbReference type="Pfam" id="PF01609">
    <property type="entry name" value="DDE_Tnp_1"/>
    <property type="match status" value="1"/>
</dbReference>
<organism evidence="3 4">
    <name type="scientific">Bernardetia litoralis (strain ATCC 23117 / DSM 6794 / NBRC 15988 / NCIMB 1366 / Fx l1 / Sio-4)</name>
    <name type="common">Flexibacter litoralis</name>
    <dbReference type="NCBI Taxonomy" id="880071"/>
    <lineage>
        <taxon>Bacteria</taxon>
        <taxon>Pseudomonadati</taxon>
        <taxon>Bacteroidota</taxon>
        <taxon>Cytophagia</taxon>
        <taxon>Cytophagales</taxon>
        <taxon>Bernardetiaceae</taxon>
        <taxon>Bernardetia</taxon>
    </lineage>
</organism>
<dbReference type="RefSeq" id="WP_014798191.1">
    <property type="nucleotide sequence ID" value="NC_018018.1"/>
</dbReference>
<evidence type="ECO:0000259" key="1">
    <source>
        <dbReference type="Pfam" id="PF01609"/>
    </source>
</evidence>
<dbReference type="KEGG" id="fli:Fleli_2384"/>
<evidence type="ECO:0000259" key="2">
    <source>
        <dbReference type="Pfam" id="PF14104"/>
    </source>
</evidence>
<dbReference type="AlphaFoldDB" id="I4ALB9"/>
<dbReference type="Proteomes" id="UP000006054">
    <property type="component" value="Chromosome"/>
</dbReference>
<dbReference type="PANTHER" id="PTHR34614">
    <property type="match status" value="1"/>
</dbReference>
<dbReference type="GO" id="GO:0004803">
    <property type="term" value="F:transposase activity"/>
    <property type="evidence" value="ECO:0007669"/>
    <property type="project" value="InterPro"/>
</dbReference>
<gene>
    <name evidence="3" type="ordered locus">Fleli_2384</name>
</gene>
<sequence>MQSQLFSKSINHLGLVSAMFDELDLVNLIDSLFKQDLDNRKISIGTCCKALVLNGLGFSQRTLYMVSSFFEDKPVEELLGKNIEASHLNDSVLGRALDTISAYGTTKLYTQLATQICTRLELKPKFVHMDSTTFHVDGDYDTSENSVIELKHGYSRDYRPDLKQVVLNMIVENQAGIPIHMQSCSGNVDDKSNFAQSVGNFIPKLHKLYETNYLVMDSAGYTRSILETCKKKWISRVPATLKEVKELVLNDFKELAPNYTYFSKRVTYAGVEQRWLIIHSQKAYEREIKSYEKRYQKHLEKEAKTIKKHLKEIFSCKTDAKKAIEKLNKSLKYSRLENISFQNILVKKKGRPSKKDILHPTFNYQVKGEILPILSVYEYEKSQKGIFILATNQLDEDELSDIDILTNYKGQSKIERGFRFMKDPQFIAASFFVKKTSRIDALLFIMTLSLSVYASMEYKIRKVLEVKNETIPNQVGKPTNKPSCRWVFHLFKGIHLLYGMEKTIILNMNKEQKRILALLGEQFEKYYIIE</sequence>
<feature type="domain" description="Transposase IS4-like" evidence="1">
    <location>
        <begin position="125"/>
        <end position="450"/>
    </location>
</feature>
<dbReference type="GO" id="GO:0006313">
    <property type="term" value="P:DNA transposition"/>
    <property type="evidence" value="ECO:0007669"/>
    <property type="project" value="InterPro"/>
</dbReference>
<dbReference type="EMBL" id="CP003345">
    <property type="protein sequence ID" value="AFM04754.1"/>
    <property type="molecule type" value="Genomic_DNA"/>
</dbReference>
<dbReference type="InterPro" id="IPR047654">
    <property type="entry name" value="IS1634_transpos"/>
</dbReference>
<protein>
    <submittedName>
        <fullName evidence="3">Transposase</fullName>
    </submittedName>
</protein>
<dbReference type="PANTHER" id="PTHR34614:SF2">
    <property type="entry name" value="TRANSPOSASE IS4-LIKE DOMAIN-CONTAINING PROTEIN"/>
    <property type="match status" value="1"/>
</dbReference>
<accession>I4ALB9</accession>
<dbReference type="InterPro" id="IPR025457">
    <property type="entry name" value="DUF4277"/>
</dbReference>
<feature type="domain" description="DUF4277" evidence="2">
    <location>
        <begin position="7"/>
        <end position="113"/>
    </location>
</feature>
<dbReference type="GO" id="GO:0003677">
    <property type="term" value="F:DNA binding"/>
    <property type="evidence" value="ECO:0007669"/>
    <property type="project" value="InterPro"/>
</dbReference>
<dbReference type="InterPro" id="IPR002559">
    <property type="entry name" value="Transposase_11"/>
</dbReference>
<evidence type="ECO:0000313" key="3">
    <source>
        <dbReference type="EMBL" id="AFM04754.1"/>
    </source>
</evidence>
<keyword evidence="4" id="KW-1185">Reference proteome</keyword>
<evidence type="ECO:0000313" key="4">
    <source>
        <dbReference type="Proteomes" id="UP000006054"/>
    </source>
</evidence>
<name>I4ALB9_BERLS</name>